<evidence type="ECO:0000259" key="1">
    <source>
        <dbReference type="PROSITE" id="PS50075"/>
    </source>
</evidence>
<dbReference type="PROSITE" id="PS50075">
    <property type="entry name" value="CARRIER"/>
    <property type="match status" value="1"/>
</dbReference>
<organism evidence="2 3">
    <name type="scientific">Rhodococcus artemisiae</name>
    <dbReference type="NCBI Taxonomy" id="714159"/>
    <lineage>
        <taxon>Bacteria</taxon>
        <taxon>Bacillati</taxon>
        <taxon>Actinomycetota</taxon>
        <taxon>Actinomycetes</taxon>
        <taxon>Mycobacteriales</taxon>
        <taxon>Nocardiaceae</taxon>
        <taxon>Rhodococcus</taxon>
    </lineage>
</organism>
<accession>A0ABU7LBX5</accession>
<comment type="caution">
    <text evidence="2">The sequence shown here is derived from an EMBL/GenBank/DDBJ whole genome shotgun (WGS) entry which is preliminary data.</text>
</comment>
<name>A0ABU7LBX5_9NOCA</name>
<feature type="domain" description="Carrier" evidence="1">
    <location>
        <begin position="1"/>
        <end position="76"/>
    </location>
</feature>
<evidence type="ECO:0000313" key="3">
    <source>
        <dbReference type="Proteomes" id="UP001336020"/>
    </source>
</evidence>
<dbReference type="Pfam" id="PF00550">
    <property type="entry name" value="PP-binding"/>
    <property type="match status" value="1"/>
</dbReference>
<protein>
    <submittedName>
        <fullName evidence="2">Phosphopantetheine-binding protein</fullName>
    </submittedName>
</protein>
<sequence length="82" mass="9102">MSVTEEQALSDIASILYVDVDDLDIDADLRDQGMDSVRVMEIVQLWRSAGLPGVDFISLAEDQRIEHWLGVLRAQQAGGRDS</sequence>
<dbReference type="Gene3D" id="1.10.1200.10">
    <property type="entry name" value="ACP-like"/>
    <property type="match status" value="1"/>
</dbReference>
<dbReference type="EMBL" id="JAUTXY010000007">
    <property type="protein sequence ID" value="MEE2059051.1"/>
    <property type="molecule type" value="Genomic_DNA"/>
</dbReference>
<dbReference type="Proteomes" id="UP001336020">
    <property type="component" value="Unassembled WGS sequence"/>
</dbReference>
<gene>
    <name evidence="2" type="ORF">Q7514_16130</name>
</gene>
<dbReference type="SUPFAM" id="SSF47336">
    <property type="entry name" value="ACP-like"/>
    <property type="match status" value="1"/>
</dbReference>
<dbReference type="InterPro" id="IPR036736">
    <property type="entry name" value="ACP-like_sf"/>
</dbReference>
<dbReference type="RefSeq" id="WP_330134299.1">
    <property type="nucleotide sequence ID" value="NZ_JAUTXY010000007.1"/>
</dbReference>
<proteinExistence type="predicted"/>
<dbReference type="InterPro" id="IPR009081">
    <property type="entry name" value="PP-bd_ACP"/>
</dbReference>
<keyword evidence="3" id="KW-1185">Reference proteome</keyword>
<evidence type="ECO:0000313" key="2">
    <source>
        <dbReference type="EMBL" id="MEE2059051.1"/>
    </source>
</evidence>
<reference evidence="2 3" key="1">
    <citation type="submission" date="2023-07" db="EMBL/GenBank/DDBJ databases">
        <authorList>
            <person name="Girao M."/>
            <person name="Carvalho M.F."/>
        </authorList>
    </citation>
    <scope>NUCLEOTIDE SEQUENCE [LARGE SCALE GENOMIC DNA]</scope>
    <source>
        <strain evidence="2 3">YIM65754</strain>
    </source>
</reference>